<evidence type="ECO:0000256" key="14">
    <source>
        <dbReference type="ARBA" id="ARBA00023163"/>
    </source>
</evidence>
<dbReference type="SUPFAM" id="SSF48173">
    <property type="entry name" value="Cryptochrome/photolyase FAD-binding domain"/>
    <property type="match status" value="1"/>
</dbReference>
<keyword evidence="16" id="KW-0539">Nucleus</keyword>
<keyword evidence="15" id="KW-0675">Receptor</keyword>
<dbReference type="Proteomes" id="UP000653454">
    <property type="component" value="Unassembled WGS sequence"/>
</dbReference>
<dbReference type="GO" id="GO:0009881">
    <property type="term" value="F:photoreceptor activity"/>
    <property type="evidence" value="ECO:0007669"/>
    <property type="project" value="UniProtKB-KW"/>
</dbReference>
<evidence type="ECO:0000256" key="12">
    <source>
        <dbReference type="ARBA" id="ARBA00023015"/>
    </source>
</evidence>
<comment type="caution">
    <text evidence="19">The sequence shown here is derived from an EMBL/GenBank/DDBJ whole genome shotgun (WGS) entry which is preliminary data.</text>
</comment>
<evidence type="ECO:0000256" key="5">
    <source>
        <dbReference type="ARBA" id="ARBA00022490"/>
    </source>
</evidence>
<evidence type="ECO:0000256" key="11">
    <source>
        <dbReference type="ARBA" id="ARBA00022991"/>
    </source>
</evidence>
<keyword evidence="11" id="KW-0157">Chromophore</keyword>
<keyword evidence="5" id="KW-0963">Cytoplasm</keyword>
<dbReference type="GO" id="GO:0005634">
    <property type="term" value="C:nucleus"/>
    <property type="evidence" value="ECO:0007669"/>
    <property type="project" value="UniProtKB-SubCell"/>
</dbReference>
<comment type="cofactor">
    <cofactor evidence="17">
        <name>FAD</name>
        <dbReference type="ChEBI" id="CHEBI:57692"/>
    </cofactor>
    <text evidence="17">Binds 1 FAD per subunit.</text>
</comment>
<evidence type="ECO:0000256" key="3">
    <source>
        <dbReference type="ARBA" id="ARBA00005862"/>
    </source>
</evidence>
<comment type="similarity">
    <text evidence="3">Belongs to the DNA photolyase class-1 family.</text>
</comment>
<proteinExistence type="inferred from homology"/>
<keyword evidence="8 17" id="KW-0285">Flavoprotein</keyword>
<dbReference type="GO" id="GO:0071949">
    <property type="term" value="F:FAD binding"/>
    <property type="evidence" value="ECO:0007669"/>
    <property type="project" value="TreeGrafter"/>
</dbReference>
<dbReference type="AlphaFoldDB" id="A0A8S4G0T3"/>
<dbReference type="InterPro" id="IPR036134">
    <property type="entry name" value="Crypto/Photolyase_FAD-like_sf"/>
</dbReference>
<dbReference type="GO" id="GO:0003677">
    <property type="term" value="F:DNA binding"/>
    <property type="evidence" value="ECO:0007669"/>
    <property type="project" value="TreeGrafter"/>
</dbReference>
<keyword evidence="12" id="KW-0805">Transcription regulation</keyword>
<name>A0A8S4G0T3_PLUXY</name>
<keyword evidence="7" id="KW-0716">Sensory transduction</keyword>
<dbReference type="EMBL" id="CAJHNJ030000061">
    <property type="protein sequence ID" value="CAG9133431.1"/>
    <property type="molecule type" value="Genomic_DNA"/>
</dbReference>
<protein>
    <recommendedName>
        <fullName evidence="4">Cryptochrome-1</fullName>
    </recommendedName>
</protein>
<gene>
    <name evidence="19" type="ORF">PLXY2_LOCUS11665</name>
</gene>
<evidence type="ECO:0000256" key="7">
    <source>
        <dbReference type="ARBA" id="ARBA00022543"/>
    </source>
</evidence>
<evidence type="ECO:0000256" key="13">
    <source>
        <dbReference type="ARBA" id="ARBA00023108"/>
    </source>
</evidence>
<dbReference type="Pfam" id="PF03441">
    <property type="entry name" value="FAD_binding_7"/>
    <property type="match status" value="1"/>
</dbReference>
<dbReference type="GO" id="GO:0045892">
    <property type="term" value="P:negative regulation of DNA-templated transcription"/>
    <property type="evidence" value="ECO:0007669"/>
    <property type="project" value="TreeGrafter"/>
</dbReference>
<evidence type="ECO:0000256" key="4">
    <source>
        <dbReference type="ARBA" id="ARBA00021159"/>
    </source>
</evidence>
<evidence type="ECO:0000313" key="19">
    <source>
        <dbReference type="EMBL" id="CAG9133431.1"/>
    </source>
</evidence>
<feature type="domain" description="Cryptochrome/DNA photolyase FAD-binding" evidence="18">
    <location>
        <begin position="97"/>
        <end position="225"/>
    </location>
</feature>
<evidence type="ECO:0000256" key="6">
    <source>
        <dbReference type="ARBA" id="ARBA00022491"/>
    </source>
</evidence>
<keyword evidence="13" id="KW-0090">Biological rhythms</keyword>
<dbReference type="InterPro" id="IPR002081">
    <property type="entry name" value="Cryptochrome/DNA_photolyase_1"/>
</dbReference>
<evidence type="ECO:0000256" key="10">
    <source>
        <dbReference type="ARBA" id="ARBA00022827"/>
    </source>
</evidence>
<evidence type="ECO:0000256" key="9">
    <source>
        <dbReference type="ARBA" id="ARBA00022741"/>
    </source>
</evidence>
<dbReference type="PANTHER" id="PTHR11455">
    <property type="entry name" value="CRYPTOCHROME"/>
    <property type="match status" value="1"/>
</dbReference>
<keyword evidence="10 17" id="KW-0274">FAD</keyword>
<dbReference type="GO" id="GO:0043153">
    <property type="term" value="P:entrainment of circadian clock by photoperiod"/>
    <property type="evidence" value="ECO:0007669"/>
    <property type="project" value="TreeGrafter"/>
</dbReference>
<keyword evidence="6" id="KW-0678">Repressor</keyword>
<keyword evidence="7" id="KW-0600">Photoreceptor protein</keyword>
<evidence type="ECO:0000256" key="17">
    <source>
        <dbReference type="PIRSR" id="PIRSR602081-1"/>
    </source>
</evidence>
<dbReference type="PANTHER" id="PTHR11455:SF17">
    <property type="entry name" value="CRYPTOCHROME-1"/>
    <property type="match status" value="1"/>
</dbReference>
<evidence type="ECO:0000259" key="18">
    <source>
        <dbReference type="Pfam" id="PF03441"/>
    </source>
</evidence>
<keyword evidence="9" id="KW-0547">Nucleotide-binding</keyword>
<keyword evidence="20" id="KW-1185">Reference proteome</keyword>
<evidence type="ECO:0000256" key="16">
    <source>
        <dbReference type="ARBA" id="ARBA00023242"/>
    </source>
</evidence>
<keyword evidence="14" id="KW-0804">Transcription</keyword>
<organism evidence="19 20">
    <name type="scientific">Plutella xylostella</name>
    <name type="common">Diamondback moth</name>
    <name type="synonym">Plutella maculipennis</name>
    <dbReference type="NCBI Taxonomy" id="51655"/>
    <lineage>
        <taxon>Eukaryota</taxon>
        <taxon>Metazoa</taxon>
        <taxon>Ecdysozoa</taxon>
        <taxon>Arthropoda</taxon>
        <taxon>Hexapoda</taxon>
        <taxon>Insecta</taxon>
        <taxon>Pterygota</taxon>
        <taxon>Neoptera</taxon>
        <taxon>Endopterygota</taxon>
        <taxon>Lepidoptera</taxon>
        <taxon>Glossata</taxon>
        <taxon>Ditrysia</taxon>
        <taxon>Yponomeutoidea</taxon>
        <taxon>Plutellidae</taxon>
        <taxon>Plutella</taxon>
    </lineage>
</organism>
<feature type="binding site" evidence="17">
    <location>
        <begin position="125"/>
        <end position="127"/>
    </location>
    <ligand>
        <name>FAD</name>
        <dbReference type="ChEBI" id="CHEBI:57692"/>
    </ligand>
</feature>
<dbReference type="InterPro" id="IPR005101">
    <property type="entry name" value="Cryptochr/Photolyase_FAD-bd"/>
</dbReference>
<evidence type="ECO:0000256" key="8">
    <source>
        <dbReference type="ARBA" id="ARBA00022630"/>
    </source>
</evidence>
<evidence type="ECO:0000256" key="1">
    <source>
        <dbReference type="ARBA" id="ARBA00004123"/>
    </source>
</evidence>
<comment type="subcellular location">
    <subcellularLocation>
        <location evidence="2">Cytoplasm</location>
        <location evidence="2">Perinuclear region</location>
    </subcellularLocation>
    <subcellularLocation>
        <location evidence="1">Nucleus</location>
    </subcellularLocation>
</comment>
<accession>A0A8S4G0T3</accession>
<dbReference type="GO" id="GO:0032922">
    <property type="term" value="P:circadian regulation of gene expression"/>
    <property type="evidence" value="ECO:0007669"/>
    <property type="project" value="TreeGrafter"/>
</dbReference>
<dbReference type="GO" id="GO:0048471">
    <property type="term" value="C:perinuclear region of cytoplasm"/>
    <property type="evidence" value="ECO:0007669"/>
    <property type="project" value="UniProtKB-SubCell"/>
</dbReference>
<evidence type="ECO:0000313" key="20">
    <source>
        <dbReference type="Proteomes" id="UP000653454"/>
    </source>
</evidence>
<reference evidence="19" key="1">
    <citation type="submission" date="2020-11" db="EMBL/GenBank/DDBJ databases">
        <authorList>
            <person name="Whiteford S."/>
        </authorList>
    </citation>
    <scope>NUCLEOTIDE SEQUENCE</scope>
</reference>
<sequence>MLIGEFESQATPSPRSSRAARCGCPGSTGCTTSSSTCWTLIGEFESVIETRWMLIGEFESQATPSPRSSRAARCGCPGSTGCTTSSSTCWTLIESGNTVASFLTRGTLWLSWEHGLHHFLKYLLDADWSVCAGNWMWVSSSAFEALLDSGECADPVRLGQRLDPSGEYVRRYVPELSQMPRNYVYEPWKAPLEVQERANCVIGRDYPAPIVNHLAAAASNRAAMQELRLLLQKAPPHCCPSSDDEIRQFMWLHGETNQPDERKLSSNCVGIRAAPHCCPSSDDEIRQFMWLHGETNQPDEVHSGI</sequence>
<evidence type="ECO:0000256" key="15">
    <source>
        <dbReference type="ARBA" id="ARBA00023170"/>
    </source>
</evidence>
<dbReference type="Gene3D" id="1.10.579.10">
    <property type="entry name" value="DNA Cyclobutane Dipyrimidine Photolyase, subunit A, domain 3"/>
    <property type="match status" value="1"/>
</dbReference>
<evidence type="ECO:0000256" key="2">
    <source>
        <dbReference type="ARBA" id="ARBA00004556"/>
    </source>
</evidence>